<dbReference type="CTD" id="9805162"/>
<sequence>MSKPKPLSYASLKAVIENMDPNLRIRLSVKLPAIRHAEKATPMRLEDLEISETDISLKKNSYFHRMKVIRYINGFDGLKPFKVCGPYKARGVPYSTDYDVDKYGIQVMPLTPTPGDLDFGNNEHRQRTEEELRQIVALHQNLLTITDLQDLERRRENVKSPYTHFIHLSNITENQSTDNIIEKVEYNQNFTIAVKYLIQKLLGGRKKGGPIKIKNLHLRCISKYLRLPIGLDLDVQNLFVFNNKNGLSIIRPLLAPHWNSLESITVDRLDNRDREILSEIATVGVDGLPHWSTELPYRRMTFPLSICQIQYYIFIAKNLKVTQPVVGSHYTFRIWDTTAKNLMEMMTADDEFENGPLRANKVSQYQECFILQINHRSEVLIYFNFNPIRDYSAYRFTLEMEVQPRVENLHN</sequence>
<proteinExistence type="predicted"/>
<dbReference type="InterPro" id="IPR021942">
    <property type="entry name" value="DUF3557"/>
</dbReference>
<reference evidence="1 2" key="1">
    <citation type="submission" date="2019-12" db="EMBL/GenBank/DDBJ databases">
        <title>Chromosome-level assembly of the Caenorhabditis remanei genome.</title>
        <authorList>
            <person name="Teterina A.A."/>
            <person name="Willis J.H."/>
            <person name="Phillips P.C."/>
        </authorList>
    </citation>
    <scope>NUCLEOTIDE SEQUENCE [LARGE SCALE GENOMIC DNA]</scope>
    <source>
        <strain evidence="1 2">PX506</strain>
        <tissue evidence="1">Whole organism</tissue>
    </source>
</reference>
<dbReference type="AlphaFoldDB" id="A0A6A5HKV4"/>
<dbReference type="KEGG" id="crq:GCK72_007720"/>
<dbReference type="PANTHER" id="PTHR31379">
    <property type="entry name" value="F-BOX C PROTEIN-RELATED-RELATED"/>
    <property type="match status" value="1"/>
</dbReference>
<dbReference type="RefSeq" id="XP_053590593.1">
    <property type="nucleotide sequence ID" value="XM_053726399.1"/>
</dbReference>
<dbReference type="PANTHER" id="PTHR31379:SF1">
    <property type="entry name" value="F-BOX C PROTEIN-RELATED"/>
    <property type="match status" value="1"/>
</dbReference>
<dbReference type="GeneID" id="9805162"/>
<evidence type="ECO:0000313" key="2">
    <source>
        <dbReference type="Proteomes" id="UP000483820"/>
    </source>
</evidence>
<protein>
    <submittedName>
        <fullName evidence="1">Uncharacterized protein</fullName>
    </submittedName>
</protein>
<gene>
    <name evidence="1" type="ORF">GCK72_007720</name>
</gene>
<dbReference type="Pfam" id="PF12078">
    <property type="entry name" value="DUF3557"/>
    <property type="match status" value="1"/>
</dbReference>
<comment type="caution">
    <text evidence="1">The sequence shown here is derived from an EMBL/GenBank/DDBJ whole genome shotgun (WGS) entry which is preliminary data.</text>
</comment>
<accession>A0A6A5HKV4</accession>
<dbReference type="Proteomes" id="UP000483820">
    <property type="component" value="Chromosome II"/>
</dbReference>
<organism evidence="1 2">
    <name type="scientific">Caenorhabditis remanei</name>
    <name type="common">Caenorhabditis vulgaris</name>
    <dbReference type="NCBI Taxonomy" id="31234"/>
    <lineage>
        <taxon>Eukaryota</taxon>
        <taxon>Metazoa</taxon>
        <taxon>Ecdysozoa</taxon>
        <taxon>Nematoda</taxon>
        <taxon>Chromadorea</taxon>
        <taxon>Rhabditida</taxon>
        <taxon>Rhabditina</taxon>
        <taxon>Rhabditomorpha</taxon>
        <taxon>Rhabditoidea</taxon>
        <taxon>Rhabditidae</taxon>
        <taxon>Peloderinae</taxon>
        <taxon>Caenorhabditis</taxon>
    </lineage>
</organism>
<evidence type="ECO:0000313" key="1">
    <source>
        <dbReference type="EMBL" id="KAF1767761.1"/>
    </source>
</evidence>
<name>A0A6A5HKV4_CAERE</name>
<dbReference type="EMBL" id="WUAV01000002">
    <property type="protein sequence ID" value="KAF1767761.1"/>
    <property type="molecule type" value="Genomic_DNA"/>
</dbReference>